<dbReference type="InterPro" id="IPR029044">
    <property type="entry name" value="Nucleotide-diphossugar_trans"/>
</dbReference>
<dbReference type="InParanoid" id="A0A419PCT8"/>
<feature type="domain" description="Glycosyltransferase 2-like" evidence="3">
    <location>
        <begin position="71"/>
        <end position="175"/>
    </location>
</feature>
<dbReference type="OrthoDB" id="429263at2759"/>
<sequence>MEKHCILLLCLGLILVRSRPSSIPSFQQDLVRNKSDSPCHSCECWTGNQLLYHSGGRKSWEWINSHLAKVSIIITSFNEEPDLLLKTLNSIWVNTSVNLIHEVILVDDCSSRTDLFSVIPKHPLVRLMRNPTRLGLIRSRMVGARAAVAEILVFLDSHVETTSHWLEPLLARLLNAKNHTGNACRSDQPMESQVDCLQSAAERLVVSPIIYDISNPNELDDRPVWGGFTWNLTFRWEYMKAANRSDHILQPWASPAISGGIYATWRKGFFDLGGYDEEMDIWGAENVELSLRTWLCSGRMEIIPCSRVGHFYRSVHPYNFPQGKEYTVLRNRKRTALVWFVHGESQDRGQYYLQNFYKNSPTAININAGGLSERRKIAQDLNCKPFTWYLDNIYPSLRDETDIFYLWSYR</sequence>
<evidence type="ECO:0000313" key="6">
    <source>
        <dbReference type="Proteomes" id="UP000286415"/>
    </source>
</evidence>
<dbReference type="STRING" id="79923.A0A419PCT8"/>
<feature type="domain" description="Galactosyltransferase C-terminal" evidence="4">
    <location>
        <begin position="253"/>
        <end position="316"/>
    </location>
</feature>
<dbReference type="Pfam" id="PF00535">
    <property type="entry name" value="Glycos_transf_2"/>
    <property type="match status" value="1"/>
</dbReference>
<dbReference type="InterPro" id="IPR027791">
    <property type="entry name" value="Galactosyl_T_C"/>
</dbReference>
<reference evidence="5 6" key="1">
    <citation type="journal article" date="2018" name="Biotechnol. Adv.">
        <title>Improved genomic resources and new bioinformatic workflow for the carcinogenic parasite Clonorchis sinensis: Biotechnological implications.</title>
        <authorList>
            <person name="Wang D."/>
            <person name="Korhonen P.K."/>
            <person name="Gasser R.B."/>
            <person name="Young N.D."/>
        </authorList>
    </citation>
    <scope>NUCLEOTIDE SEQUENCE [LARGE SCALE GENOMIC DNA]</scope>
    <source>
        <strain evidence="5">Cs-k2</strain>
    </source>
</reference>
<proteinExistence type="predicted"/>
<dbReference type="Proteomes" id="UP000286415">
    <property type="component" value="Unassembled WGS sequence"/>
</dbReference>
<dbReference type="AlphaFoldDB" id="A0A419PCT8"/>
<gene>
    <name evidence="5" type="ORF">CSKR_111249</name>
</gene>
<evidence type="ECO:0000256" key="2">
    <source>
        <dbReference type="ARBA" id="ARBA00023157"/>
    </source>
</evidence>
<dbReference type="Gene3D" id="3.90.550.10">
    <property type="entry name" value="Spore Coat Polysaccharide Biosynthesis Protein SpsA, Chain A"/>
    <property type="match status" value="1"/>
</dbReference>
<dbReference type="EMBL" id="NIRI02000042">
    <property type="protein sequence ID" value="KAG5451872.1"/>
    <property type="molecule type" value="Genomic_DNA"/>
</dbReference>
<keyword evidence="2" id="KW-1015">Disulfide bond</keyword>
<evidence type="ECO:0000259" key="4">
    <source>
        <dbReference type="Pfam" id="PF02709"/>
    </source>
</evidence>
<dbReference type="SUPFAM" id="SSF53448">
    <property type="entry name" value="Nucleotide-diphospho-sugar transferases"/>
    <property type="match status" value="1"/>
</dbReference>
<dbReference type="PANTHER" id="PTHR11675:SF119">
    <property type="entry name" value="POLYPEPTIDE N-ACETYLGALACTOSAMINYLTRANSFERASE 2"/>
    <property type="match status" value="1"/>
</dbReference>
<dbReference type="Pfam" id="PF02709">
    <property type="entry name" value="Glyco_transf_7C"/>
    <property type="match status" value="1"/>
</dbReference>
<keyword evidence="6" id="KW-1185">Reference proteome</keyword>
<dbReference type="GO" id="GO:0004653">
    <property type="term" value="F:polypeptide N-acetylgalactosaminyltransferase activity"/>
    <property type="evidence" value="ECO:0007669"/>
    <property type="project" value="TreeGrafter"/>
</dbReference>
<evidence type="ECO:0000259" key="3">
    <source>
        <dbReference type="Pfam" id="PF00535"/>
    </source>
</evidence>
<accession>A0A419PCT8</accession>
<evidence type="ECO:0000313" key="5">
    <source>
        <dbReference type="EMBL" id="KAG5451872.1"/>
    </source>
</evidence>
<organism evidence="5 6">
    <name type="scientific">Clonorchis sinensis</name>
    <name type="common">Chinese liver fluke</name>
    <dbReference type="NCBI Taxonomy" id="79923"/>
    <lineage>
        <taxon>Eukaryota</taxon>
        <taxon>Metazoa</taxon>
        <taxon>Spiralia</taxon>
        <taxon>Lophotrochozoa</taxon>
        <taxon>Platyhelminthes</taxon>
        <taxon>Trematoda</taxon>
        <taxon>Digenea</taxon>
        <taxon>Opisthorchiida</taxon>
        <taxon>Opisthorchiata</taxon>
        <taxon>Opisthorchiidae</taxon>
        <taxon>Clonorchis</taxon>
    </lineage>
</organism>
<dbReference type="GO" id="GO:0006493">
    <property type="term" value="P:protein O-linked glycosylation"/>
    <property type="evidence" value="ECO:0007669"/>
    <property type="project" value="TreeGrafter"/>
</dbReference>
<evidence type="ECO:0000256" key="1">
    <source>
        <dbReference type="ARBA" id="ARBA00022679"/>
    </source>
</evidence>
<dbReference type="InterPro" id="IPR001173">
    <property type="entry name" value="Glyco_trans_2-like"/>
</dbReference>
<protein>
    <submittedName>
        <fullName evidence="5">Polypeptide N-acetylgalactosaminyltransferase 16</fullName>
    </submittedName>
</protein>
<dbReference type="GO" id="GO:0005794">
    <property type="term" value="C:Golgi apparatus"/>
    <property type="evidence" value="ECO:0007669"/>
    <property type="project" value="TreeGrafter"/>
</dbReference>
<dbReference type="PANTHER" id="PTHR11675">
    <property type="entry name" value="N-ACETYLGALACTOSAMINYLTRANSFERASE"/>
    <property type="match status" value="1"/>
</dbReference>
<name>A0A419PCT8_CLOSI</name>
<comment type="caution">
    <text evidence="5">The sequence shown here is derived from an EMBL/GenBank/DDBJ whole genome shotgun (WGS) entry which is preliminary data.</text>
</comment>
<reference evidence="5 6" key="2">
    <citation type="journal article" date="2021" name="Genomics">
        <title>High-quality reference genome for Clonorchis sinensis.</title>
        <authorList>
            <person name="Young N.D."/>
            <person name="Stroehlein A.J."/>
            <person name="Kinkar L."/>
            <person name="Wang T."/>
            <person name="Sohn W.M."/>
            <person name="Chang B.C.H."/>
            <person name="Kaur P."/>
            <person name="Weisz D."/>
            <person name="Dudchenko O."/>
            <person name="Aiden E.L."/>
            <person name="Korhonen P.K."/>
            <person name="Gasser R.B."/>
        </authorList>
    </citation>
    <scope>NUCLEOTIDE SEQUENCE [LARGE SCALE GENOMIC DNA]</scope>
    <source>
        <strain evidence="5">Cs-k2</strain>
    </source>
</reference>
<keyword evidence="1" id="KW-0808">Transferase</keyword>